<dbReference type="Gene3D" id="3.10.450.50">
    <property type="match status" value="1"/>
</dbReference>
<dbReference type="AlphaFoldDB" id="A0A0R3SA54"/>
<protein>
    <submittedName>
        <fullName evidence="6">Bestrophin homolog</fullName>
    </submittedName>
</protein>
<sequence length="198" mass="22293">MCSPFSIGGMSDDAVEFVVKKFIHQYHHVFQLHPEWLNLFYRICSTLTMVQIAAQGLYEAQVLLLHFRLLVCGMYISTVSVSKLFGNTVSIEYSGAIRACGLPDRWRLPTHLLRLLRQHSIYGRGTLGSNHSTEPRIPTSPEWLSIWCLINVRVICDAHRFRFSTGRIRKPRSGGSPKAPPASRGGEVAFSHTAHSLC</sequence>
<dbReference type="Proteomes" id="UP000321570">
    <property type="component" value="Unassembled WGS sequence"/>
</dbReference>
<reference evidence="2 4" key="2">
    <citation type="submission" date="2018-11" db="EMBL/GenBank/DDBJ databases">
        <authorList>
            <consortium name="Pathogen Informatics"/>
        </authorList>
    </citation>
    <scope>NUCLEOTIDE SEQUENCE [LARGE SCALE GENOMIC DNA]</scope>
</reference>
<evidence type="ECO:0000313" key="3">
    <source>
        <dbReference type="EMBL" id="VUZ54452.1"/>
    </source>
</evidence>
<reference evidence="3 5" key="3">
    <citation type="submission" date="2019-07" db="EMBL/GenBank/DDBJ databases">
        <authorList>
            <person name="Jastrzebski P J."/>
            <person name="Paukszto L."/>
            <person name="Jastrzebski P J."/>
        </authorList>
    </citation>
    <scope>NUCLEOTIDE SEQUENCE [LARGE SCALE GENOMIC DNA]</scope>
    <source>
        <strain evidence="3 5">WMS-il1</strain>
    </source>
</reference>
<dbReference type="Proteomes" id="UP000274504">
    <property type="component" value="Unassembled WGS sequence"/>
</dbReference>
<organism evidence="6">
    <name type="scientific">Hymenolepis diminuta</name>
    <name type="common">Rat tapeworm</name>
    <dbReference type="NCBI Taxonomy" id="6216"/>
    <lineage>
        <taxon>Eukaryota</taxon>
        <taxon>Metazoa</taxon>
        <taxon>Spiralia</taxon>
        <taxon>Lophotrochozoa</taxon>
        <taxon>Platyhelminthes</taxon>
        <taxon>Cestoda</taxon>
        <taxon>Eucestoda</taxon>
        <taxon>Cyclophyllidea</taxon>
        <taxon>Hymenolepididae</taxon>
        <taxon>Hymenolepis</taxon>
    </lineage>
</organism>
<evidence type="ECO:0000313" key="4">
    <source>
        <dbReference type="Proteomes" id="UP000274504"/>
    </source>
</evidence>
<evidence type="ECO:0000313" key="6">
    <source>
        <dbReference type="WBParaSite" id="HDID_0000120401-mRNA-1"/>
    </source>
</evidence>
<feature type="region of interest" description="Disordered" evidence="1">
    <location>
        <begin position="167"/>
        <end position="198"/>
    </location>
</feature>
<evidence type="ECO:0000313" key="5">
    <source>
        <dbReference type="Proteomes" id="UP000321570"/>
    </source>
</evidence>
<name>A0A0R3SA54_HYMDI</name>
<dbReference type="WBParaSite" id="HDID_0000120401-mRNA-1">
    <property type="protein sequence ID" value="HDID_0000120401-mRNA-1"/>
    <property type="gene ID" value="HDID_0000120401"/>
</dbReference>
<gene>
    <name evidence="2" type="ORF">HDID_LOCUS1205</name>
    <name evidence="3" type="ORF">WMSIL1_LOCUS12532</name>
</gene>
<accession>A0A0R3SA54</accession>
<reference evidence="6" key="1">
    <citation type="submission" date="2017-02" db="UniProtKB">
        <authorList>
            <consortium name="WormBaseParasite"/>
        </authorList>
    </citation>
    <scope>IDENTIFICATION</scope>
</reference>
<evidence type="ECO:0000256" key="1">
    <source>
        <dbReference type="SAM" id="MobiDB-lite"/>
    </source>
</evidence>
<dbReference type="EMBL" id="UYSG01000208">
    <property type="protein sequence ID" value="VDL18666.1"/>
    <property type="molecule type" value="Genomic_DNA"/>
</dbReference>
<proteinExistence type="predicted"/>
<keyword evidence="5" id="KW-1185">Reference proteome</keyword>
<dbReference type="EMBL" id="CABIJS010000654">
    <property type="protein sequence ID" value="VUZ54452.1"/>
    <property type="molecule type" value="Genomic_DNA"/>
</dbReference>
<evidence type="ECO:0000313" key="2">
    <source>
        <dbReference type="EMBL" id="VDL18666.1"/>
    </source>
</evidence>